<name>A0ACA9QTR1_9GLOM</name>
<reference evidence="1" key="1">
    <citation type="submission" date="2021-06" db="EMBL/GenBank/DDBJ databases">
        <authorList>
            <person name="Kallberg Y."/>
            <person name="Tangrot J."/>
            <person name="Rosling A."/>
        </authorList>
    </citation>
    <scope>NUCLEOTIDE SEQUENCE</scope>
    <source>
        <strain evidence="1">IL203A</strain>
    </source>
</reference>
<gene>
    <name evidence="1" type="ORF">DHETER_LOCUS15233</name>
</gene>
<dbReference type="Proteomes" id="UP000789702">
    <property type="component" value="Unassembled WGS sequence"/>
</dbReference>
<proteinExistence type="predicted"/>
<feature type="non-terminal residue" evidence="1">
    <location>
        <position position="1"/>
    </location>
</feature>
<keyword evidence="2" id="KW-1185">Reference proteome</keyword>
<protein>
    <submittedName>
        <fullName evidence="1">12371_t:CDS:1</fullName>
    </submittedName>
</protein>
<accession>A0ACA9QTR1</accession>
<sequence>SFIDAPKKRGPPKGYIEALETRLQRMESVLGNLVQSGNLPESVINSNLEWININESSFKDNTADSPNSDLYLTKSRNSPNVHDTDSDESLSGESNNYDLNNSMGSLAIDDSGHTKYIGNSSGIFLIKKFATGILQEGHVRHDLSNYLSKRTRQNVPVSYPSKELCDKLLDTYWIEVHSFMPFIDKEDFMEKYNKLDENPSLNVLLFAIFAVASRFTHIPEVYKDPKDPSSA</sequence>
<evidence type="ECO:0000313" key="2">
    <source>
        <dbReference type="Proteomes" id="UP000789702"/>
    </source>
</evidence>
<dbReference type="EMBL" id="CAJVPU010051117">
    <property type="protein sequence ID" value="CAG8760676.1"/>
    <property type="molecule type" value="Genomic_DNA"/>
</dbReference>
<evidence type="ECO:0000313" key="1">
    <source>
        <dbReference type="EMBL" id="CAG8760676.1"/>
    </source>
</evidence>
<feature type="non-terminal residue" evidence="1">
    <location>
        <position position="231"/>
    </location>
</feature>
<organism evidence="1 2">
    <name type="scientific">Dentiscutata heterogama</name>
    <dbReference type="NCBI Taxonomy" id="1316150"/>
    <lineage>
        <taxon>Eukaryota</taxon>
        <taxon>Fungi</taxon>
        <taxon>Fungi incertae sedis</taxon>
        <taxon>Mucoromycota</taxon>
        <taxon>Glomeromycotina</taxon>
        <taxon>Glomeromycetes</taxon>
        <taxon>Diversisporales</taxon>
        <taxon>Gigasporaceae</taxon>
        <taxon>Dentiscutata</taxon>
    </lineage>
</organism>
<comment type="caution">
    <text evidence="1">The sequence shown here is derived from an EMBL/GenBank/DDBJ whole genome shotgun (WGS) entry which is preliminary data.</text>
</comment>